<evidence type="ECO:0000256" key="9">
    <source>
        <dbReference type="ARBA" id="ARBA00023002"/>
    </source>
</evidence>
<comment type="subcellular location">
    <subcellularLocation>
        <location evidence="1">Cell membrane</location>
        <topology evidence="1">Multi-pass membrane protein</topology>
    </subcellularLocation>
</comment>
<evidence type="ECO:0000256" key="11">
    <source>
        <dbReference type="ARBA" id="ARBA00023136"/>
    </source>
</evidence>
<name>A0A4S2N612_9PEZI</name>
<feature type="transmembrane region" description="Helical" evidence="13">
    <location>
        <begin position="178"/>
        <end position="198"/>
    </location>
</feature>
<evidence type="ECO:0000256" key="7">
    <source>
        <dbReference type="ARBA" id="ARBA00022982"/>
    </source>
</evidence>
<evidence type="ECO:0000256" key="1">
    <source>
        <dbReference type="ARBA" id="ARBA00004651"/>
    </source>
</evidence>
<dbReference type="GO" id="GO:0006826">
    <property type="term" value="P:iron ion transport"/>
    <property type="evidence" value="ECO:0007669"/>
    <property type="project" value="TreeGrafter"/>
</dbReference>
<dbReference type="CDD" id="cd06186">
    <property type="entry name" value="NOX_Duox_like_FAD_NADP"/>
    <property type="match status" value="1"/>
</dbReference>
<evidence type="ECO:0000256" key="6">
    <source>
        <dbReference type="ARBA" id="ARBA00022692"/>
    </source>
</evidence>
<dbReference type="InParanoid" id="A0A4S2N612"/>
<dbReference type="EC" id="1.16.1.9" evidence="3"/>
<protein>
    <recommendedName>
        <fullName evidence="3">ferric-chelate reductase (NADPH)</fullName>
        <ecNumber evidence="3">1.16.1.9</ecNumber>
    </recommendedName>
</protein>
<dbReference type="GO" id="GO:0005886">
    <property type="term" value="C:plasma membrane"/>
    <property type="evidence" value="ECO:0007669"/>
    <property type="project" value="UniProtKB-SubCell"/>
</dbReference>
<dbReference type="PANTHER" id="PTHR32361">
    <property type="entry name" value="FERRIC/CUPRIC REDUCTASE TRANSMEMBRANE COMPONENT"/>
    <property type="match status" value="1"/>
</dbReference>
<sequence>RLMVAVNDSDQHFFATPSEGSWIPWLKKQILYAPLLRVRHNREFKFSGVINVGTLPTRFQGFFLLCYGILNVLFCTYMIDYEGKSMLSEIRNRTGVLAVINMVPLFILAGRNNPLIALLGISFDTFNLIHRWLGRIVVLESIAHTVAWMIAKVQAPPTDPRGGGWGAIEKGFTGRGSMFIFAGFISTVGMVFLMVHSFSALRHAFYETFLVFHILGVITMLVGLWYHLLLKLPNPEIYHWFKYVIAIVAIWAAERFLRIVRLIYYNIGRQMTTATVEALPGEATRVTIRMTRPWKFRPGQHLYLYIPRLGLWANHPFTVAWSNEEEHIKYSSDEKLPTQRQDMLQTRTTMSLIIRAQTGFTNTLYKRAKASKDGVFSTFAMVEGPYGKVDSLASYGTVILVAAGVGITHPVPYVRELVQGYAKGVVATRRVLLVWVIQQPEHLEWIRPWMTEILAMEKRRDILRIMLFVTRPKSSKEIHSPSATVQMFPGRPNFDTLLNMEVENKLGHIAVQVCGNGGVSDEVRRAVRAKQEIANIDFFEEAFSW</sequence>
<dbReference type="PROSITE" id="PS51384">
    <property type="entry name" value="FAD_FR"/>
    <property type="match status" value="1"/>
</dbReference>
<keyword evidence="5" id="KW-1003">Cell membrane</keyword>
<dbReference type="GO" id="GO:0015677">
    <property type="term" value="P:copper ion import"/>
    <property type="evidence" value="ECO:0007669"/>
    <property type="project" value="TreeGrafter"/>
</dbReference>
<dbReference type="InterPro" id="IPR017938">
    <property type="entry name" value="Riboflavin_synthase-like_b-brl"/>
</dbReference>
<keyword evidence="4" id="KW-0813">Transport</keyword>
<accession>A0A4S2N612</accession>
<feature type="transmembrane region" description="Helical" evidence="13">
    <location>
        <begin position="132"/>
        <end position="151"/>
    </location>
</feature>
<feature type="domain" description="FAD-binding FR-type" evidence="14">
    <location>
        <begin position="266"/>
        <end position="392"/>
    </location>
</feature>
<dbReference type="SFLD" id="SFLDG01168">
    <property type="entry name" value="Ferric_reductase_subgroup_(FRE"/>
    <property type="match status" value="1"/>
</dbReference>
<dbReference type="Gene3D" id="3.40.50.80">
    <property type="entry name" value="Nucleotide-binding domain of ferredoxin-NADP reductase (FNR) module"/>
    <property type="match status" value="1"/>
</dbReference>
<evidence type="ECO:0000313" key="16">
    <source>
        <dbReference type="Proteomes" id="UP000298138"/>
    </source>
</evidence>
<comment type="similarity">
    <text evidence="2">Belongs to the ferric reductase (FRE) family.</text>
</comment>
<evidence type="ECO:0000256" key="2">
    <source>
        <dbReference type="ARBA" id="ARBA00006278"/>
    </source>
</evidence>
<dbReference type="SFLD" id="SFLDS00052">
    <property type="entry name" value="Ferric_Reductase_Domain"/>
    <property type="match status" value="1"/>
</dbReference>
<keyword evidence="7" id="KW-0249">Electron transport</keyword>
<evidence type="ECO:0000256" key="3">
    <source>
        <dbReference type="ARBA" id="ARBA00012668"/>
    </source>
</evidence>
<keyword evidence="10" id="KW-0406">Ion transport</keyword>
<dbReference type="SUPFAM" id="SSF63380">
    <property type="entry name" value="Riboflavin synthase domain-like"/>
    <property type="match status" value="1"/>
</dbReference>
<reference evidence="15 16" key="1">
    <citation type="submission" date="2019-04" db="EMBL/GenBank/DDBJ databases">
        <title>Comparative genomics and transcriptomics to analyze fruiting body development in filamentous ascomycetes.</title>
        <authorList>
            <consortium name="DOE Joint Genome Institute"/>
            <person name="Lutkenhaus R."/>
            <person name="Traeger S."/>
            <person name="Breuer J."/>
            <person name="Kuo A."/>
            <person name="Lipzen A."/>
            <person name="Pangilinan J."/>
            <person name="Dilworth D."/>
            <person name="Sandor L."/>
            <person name="Poggeler S."/>
            <person name="Barry K."/>
            <person name="Grigoriev I.V."/>
            <person name="Nowrousian M."/>
        </authorList>
    </citation>
    <scope>NUCLEOTIDE SEQUENCE [LARGE SCALE GENOMIC DNA]</scope>
    <source>
        <strain evidence="15 16">CBS 389.68</strain>
    </source>
</reference>
<keyword evidence="8 13" id="KW-1133">Transmembrane helix</keyword>
<evidence type="ECO:0000256" key="8">
    <source>
        <dbReference type="ARBA" id="ARBA00022989"/>
    </source>
</evidence>
<dbReference type="Pfam" id="PF08030">
    <property type="entry name" value="NAD_binding_6"/>
    <property type="match status" value="1"/>
</dbReference>
<feature type="transmembrane region" description="Helical" evidence="13">
    <location>
        <begin position="61"/>
        <end position="79"/>
    </location>
</feature>
<comment type="catalytic activity">
    <reaction evidence="12">
        <text>2 a Fe(II)-siderophore + NADP(+) + H(+) = 2 a Fe(III)-siderophore + NADPH</text>
        <dbReference type="Rhea" id="RHEA:28795"/>
        <dbReference type="Rhea" id="RHEA-COMP:11342"/>
        <dbReference type="Rhea" id="RHEA-COMP:11344"/>
        <dbReference type="ChEBI" id="CHEBI:15378"/>
        <dbReference type="ChEBI" id="CHEBI:29033"/>
        <dbReference type="ChEBI" id="CHEBI:29034"/>
        <dbReference type="ChEBI" id="CHEBI:57783"/>
        <dbReference type="ChEBI" id="CHEBI:58349"/>
        <dbReference type="EC" id="1.16.1.9"/>
    </reaction>
</comment>
<evidence type="ECO:0000256" key="13">
    <source>
        <dbReference type="SAM" id="Phobius"/>
    </source>
</evidence>
<dbReference type="STRING" id="341454.A0A4S2N612"/>
<dbReference type="AlphaFoldDB" id="A0A4S2N612"/>
<keyword evidence="11 13" id="KW-0472">Membrane</keyword>
<feature type="transmembrane region" description="Helical" evidence="13">
    <location>
        <begin position="210"/>
        <end position="228"/>
    </location>
</feature>
<organism evidence="15 16">
    <name type="scientific">Ascodesmis nigricans</name>
    <dbReference type="NCBI Taxonomy" id="341454"/>
    <lineage>
        <taxon>Eukaryota</taxon>
        <taxon>Fungi</taxon>
        <taxon>Dikarya</taxon>
        <taxon>Ascomycota</taxon>
        <taxon>Pezizomycotina</taxon>
        <taxon>Pezizomycetes</taxon>
        <taxon>Pezizales</taxon>
        <taxon>Ascodesmidaceae</taxon>
        <taxon>Ascodesmis</taxon>
    </lineage>
</organism>
<proteinExistence type="inferred from homology"/>
<dbReference type="GO" id="GO:0052851">
    <property type="term" value="F:ferric-chelate reductase (NADPH) activity"/>
    <property type="evidence" value="ECO:0007669"/>
    <property type="project" value="UniProtKB-EC"/>
</dbReference>
<feature type="non-terminal residue" evidence="15">
    <location>
        <position position="1"/>
    </location>
</feature>
<dbReference type="InterPro" id="IPR013112">
    <property type="entry name" value="FAD-bd_8"/>
</dbReference>
<dbReference type="FunCoup" id="A0A4S2N612">
    <property type="interactions" value="342"/>
</dbReference>
<dbReference type="Proteomes" id="UP000298138">
    <property type="component" value="Unassembled WGS sequence"/>
</dbReference>
<feature type="transmembrane region" description="Helical" evidence="13">
    <location>
        <begin position="99"/>
        <end position="120"/>
    </location>
</feature>
<dbReference type="PANTHER" id="PTHR32361:SF24">
    <property type="entry name" value="REDUCTASE, PUTATIVE (AFU_ORTHOLOGUE AFUA_3G10820)-RELATED"/>
    <property type="match status" value="1"/>
</dbReference>
<dbReference type="InterPro" id="IPR039261">
    <property type="entry name" value="FNR_nucleotide-bd"/>
</dbReference>
<evidence type="ECO:0000313" key="15">
    <source>
        <dbReference type="EMBL" id="TGZ84623.1"/>
    </source>
</evidence>
<evidence type="ECO:0000256" key="10">
    <source>
        <dbReference type="ARBA" id="ARBA00023065"/>
    </source>
</evidence>
<dbReference type="Pfam" id="PF08022">
    <property type="entry name" value="FAD_binding_8"/>
    <property type="match status" value="1"/>
</dbReference>
<dbReference type="OrthoDB" id="4494341at2759"/>
<dbReference type="InterPro" id="IPR051410">
    <property type="entry name" value="Ferric/Cupric_Reductase"/>
</dbReference>
<dbReference type="EMBL" id="ML220112">
    <property type="protein sequence ID" value="TGZ84623.1"/>
    <property type="molecule type" value="Genomic_DNA"/>
</dbReference>
<evidence type="ECO:0000256" key="12">
    <source>
        <dbReference type="ARBA" id="ARBA00048483"/>
    </source>
</evidence>
<dbReference type="GO" id="GO:0006879">
    <property type="term" value="P:intracellular iron ion homeostasis"/>
    <property type="evidence" value="ECO:0007669"/>
    <property type="project" value="TreeGrafter"/>
</dbReference>
<dbReference type="InterPro" id="IPR013121">
    <property type="entry name" value="Fe_red_NAD-bd_6"/>
</dbReference>
<dbReference type="SUPFAM" id="SSF52343">
    <property type="entry name" value="Ferredoxin reductase-like, C-terminal NADP-linked domain"/>
    <property type="match status" value="1"/>
</dbReference>
<dbReference type="InterPro" id="IPR017927">
    <property type="entry name" value="FAD-bd_FR_type"/>
</dbReference>
<dbReference type="InterPro" id="IPR013130">
    <property type="entry name" value="Fe3_Rdtase_TM_dom"/>
</dbReference>
<dbReference type="Pfam" id="PF01794">
    <property type="entry name" value="Ferric_reduct"/>
    <property type="match status" value="1"/>
</dbReference>
<keyword evidence="6 13" id="KW-0812">Transmembrane</keyword>
<keyword evidence="9" id="KW-0560">Oxidoreductase</keyword>
<evidence type="ECO:0000259" key="14">
    <source>
        <dbReference type="PROSITE" id="PS51384"/>
    </source>
</evidence>
<keyword evidence="16" id="KW-1185">Reference proteome</keyword>
<evidence type="ECO:0000256" key="4">
    <source>
        <dbReference type="ARBA" id="ARBA00022448"/>
    </source>
</evidence>
<feature type="transmembrane region" description="Helical" evidence="13">
    <location>
        <begin position="240"/>
        <end position="257"/>
    </location>
</feature>
<evidence type="ECO:0000256" key="5">
    <source>
        <dbReference type="ARBA" id="ARBA00022475"/>
    </source>
</evidence>
<gene>
    <name evidence="15" type="ORF">EX30DRAFT_300349</name>
</gene>